<dbReference type="AlphaFoldDB" id="A0A8S9UZW3"/>
<feature type="compositionally biased region" description="Polar residues" evidence="1">
    <location>
        <begin position="13"/>
        <end position="34"/>
    </location>
</feature>
<dbReference type="EMBL" id="JAACNO010000856">
    <property type="protein sequence ID" value="KAF4144509.1"/>
    <property type="molecule type" value="Genomic_DNA"/>
</dbReference>
<evidence type="ECO:0000313" key="2">
    <source>
        <dbReference type="EMBL" id="KAF4144509.1"/>
    </source>
</evidence>
<evidence type="ECO:0000313" key="3">
    <source>
        <dbReference type="Proteomes" id="UP000704712"/>
    </source>
</evidence>
<dbReference type="Proteomes" id="UP000704712">
    <property type="component" value="Unassembled WGS sequence"/>
</dbReference>
<proteinExistence type="predicted"/>
<protein>
    <submittedName>
        <fullName evidence="2">Uncharacterized protein</fullName>
    </submittedName>
</protein>
<gene>
    <name evidence="2" type="ORF">GN958_ATG06357</name>
</gene>
<reference evidence="2" key="1">
    <citation type="submission" date="2020-03" db="EMBL/GenBank/DDBJ databases">
        <title>Hybrid Assembly of Korean Phytophthora infestans isolates.</title>
        <authorList>
            <person name="Prokchorchik M."/>
            <person name="Lee Y."/>
            <person name="Seo J."/>
            <person name="Cho J.-H."/>
            <person name="Park Y.-E."/>
            <person name="Jang D.-C."/>
            <person name="Im J.-S."/>
            <person name="Choi J.-G."/>
            <person name="Park H.-J."/>
            <person name="Lee G.-B."/>
            <person name="Lee Y.-G."/>
            <person name="Hong S.-Y."/>
            <person name="Cho K."/>
            <person name="Sohn K.H."/>
        </authorList>
    </citation>
    <scope>NUCLEOTIDE SEQUENCE</scope>
    <source>
        <strain evidence="2">KR_2_A2</strain>
    </source>
</reference>
<accession>A0A8S9UZW3</accession>
<feature type="region of interest" description="Disordered" evidence="1">
    <location>
        <begin position="1"/>
        <end position="34"/>
    </location>
</feature>
<comment type="caution">
    <text evidence="2">The sequence shown here is derived from an EMBL/GenBank/DDBJ whole genome shotgun (WGS) entry which is preliminary data.</text>
</comment>
<organism evidence="2 3">
    <name type="scientific">Phytophthora infestans</name>
    <name type="common">Potato late blight agent</name>
    <name type="synonym">Botrytis infestans</name>
    <dbReference type="NCBI Taxonomy" id="4787"/>
    <lineage>
        <taxon>Eukaryota</taxon>
        <taxon>Sar</taxon>
        <taxon>Stramenopiles</taxon>
        <taxon>Oomycota</taxon>
        <taxon>Peronosporomycetes</taxon>
        <taxon>Peronosporales</taxon>
        <taxon>Peronosporaceae</taxon>
        <taxon>Phytophthora</taxon>
    </lineage>
</organism>
<sequence>MSRRRPGPPVLQRSLQQHEPLSETPATLSPVRQTSSALNESTGVLWTPSSLPLTTQIAPTQPSGNLEPSYSWSPLKQHNRISSVYGSVVRNPSIQSTHVQLPESIAGASEEPFSWTVRAAEVLLKVRFRTMKHRFQGTKNSSQLKAAWIMLAAEVSKLGGG</sequence>
<evidence type="ECO:0000256" key="1">
    <source>
        <dbReference type="SAM" id="MobiDB-lite"/>
    </source>
</evidence>
<name>A0A8S9UZW3_PHYIN</name>